<feature type="compositionally biased region" description="Basic and acidic residues" evidence="10">
    <location>
        <begin position="302"/>
        <end position="311"/>
    </location>
</feature>
<evidence type="ECO:0000256" key="7">
    <source>
        <dbReference type="ARBA" id="ARBA00023027"/>
    </source>
</evidence>
<evidence type="ECO:0000259" key="11">
    <source>
        <dbReference type="PROSITE" id="PS50305"/>
    </source>
</evidence>
<evidence type="ECO:0000256" key="5">
    <source>
        <dbReference type="ARBA" id="ARBA00022723"/>
    </source>
</evidence>
<feature type="compositionally biased region" description="Basic and acidic residues" evidence="10">
    <location>
        <begin position="327"/>
        <end position="349"/>
    </location>
</feature>
<dbReference type="GO" id="GO:0005739">
    <property type="term" value="C:mitochondrion"/>
    <property type="evidence" value="ECO:0007669"/>
    <property type="project" value="UniProtKB-SubCell"/>
</dbReference>
<evidence type="ECO:0000256" key="10">
    <source>
        <dbReference type="SAM" id="MobiDB-lite"/>
    </source>
</evidence>
<dbReference type="EMBL" id="MNAD01001083">
    <property type="protein sequence ID" value="OJT08099.1"/>
    <property type="molecule type" value="Genomic_DNA"/>
</dbReference>
<organism evidence="12 13">
    <name type="scientific">Trametes pubescens</name>
    <name type="common">White-rot fungus</name>
    <dbReference type="NCBI Taxonomy" id="154538"/>
    <lineage>
        <taxon>Eukaryota</taxon>
        <taxon>Fungi</taxon>
        <taxon>Dikarya</taxon>
        <taxon>Basidiomycota</taxon>
        <taxon>Agaricomycotina</taxon>
        <taxon>Agaricomycetes</taxon>
        <taxon>Polyporales</taxon>
        <taxon>Polyporaceae</taxon>
        <taxon>Trametes</taxon>
    </lineage>
</organism>
<feature type="region of interest" description="Disordered" evidence="10">
    <location>
        <begin position="284"/>
        <end position="395"/>
    </location>
</feature>
<accession>A0A1M2VKH3</accession>
<dbReference type="Pfam" id="PF02146">
    <property type="entry name" value="SIR2"/>
    <property type="match status" value="1"/>
</dbReference>
<dbReference type="PANTHER" id="PTHR11085">
    <property type="entry name" value="NAD-DEPENDENT PROTEIN DEACYLASE SIRTUIN-5, MITOCHONDRIAL-RELATED"/>
    <property type="match status" value="1"/>
</dbReference>
<gene>
    <name evidence="12" type="ORF">TRAPUB_1034</name>
</gene>
<feature type="active site" description="Proton acceptor" evidence="9">
    <location>
        <position position="125"/>
    </location>
</feature>
<evidence type="ECO:0000256" key="2">
    <source>
        <dbReference type="ARBA" id="ARBA00004173"/>
    </source>
</evidence>
<evidence type="ECO:0000256" key="4">
    <source>
        <dbReference type="ARBA" id="ARBA00022679"/>
    </source>
</evidence>
<evidence type="ECO:0000256" key="8">
    <source>
        <dbReference type="ARBA" id="ARBA00023128"/>
    </source>
</evidence>
<keyword evidence="6 9" id="KW-0862">Zinc</keyword>
<dbReference type="InterPro" id="IPR003000">
    <property type="entry name" value="Sirtuin"/>
</dbReference>
<dbReference type="SUPFAM" id="SSF52467">
    <property type="entry name" value="DHS-like NAD/FAD-binding domain"/>
    <property type="match status" value="1"/>
</dbReference>
<dbReference type="InterPro" id="IPR026590">
    <property type="entry name" value="Ssirtuin_cat_dom"/>
</dbReference>
<evidence type="ECO:0000256" key="6">
    <source>
        <dbReference type="ARBA" id="ARBA00022833"/>
    </source>
</evidence>
<dbReference type="GO" id="GO:0070403">
    <property type="term" value="F:NAD+ binding"/>
    <property type="evidence" value="ECO:0007669"/>
    <property type="project" value="InterPro"/>
</dbReference>
<dbReference type="GO" id="GO:0005634">
    <property type="term" value="C:nucleus"/>
    <property type="evidence" value="ECO:0007669"/>
    <property type="project" value="TreeGrafter"/>
</dbReference>
<feature type="binding site" evidence="9">
    <location>
        <position position="157"/>
    </location>
    <ligand>
        <name>Zn(2+)</name>
        <dbReference type="ChEBI" id="CHEBI:29105"/>
    </ligand>
</feature>
<comment type="similarity">
    <text evidence="3">Belongs to the sirtuin family. Class I subfamily.</text>
</comment>
<feature type="binding site" evidence="9">
    <location>
        <position position="160"/>
    </location>
    <ligand>
        <name>Zn(2+)</name>
        <dbReference type="ChEBI" id="CHEBI:29105"/>
    </ligand>
</feature>
<dbReference type="STRING" id="154538.A0A1M2VKH3"/>
<dbReference type="InterPro" id="IPR050134">
    <property type="entry name" value="NAD-dep_sirtuin_deacylases"/>
</dbReference>
<keyword evidence="4" id="KW-0808">Transferase</keyword>
<comment type="caution">
    <text evidence="12">The sequence shown here is derived from an EMBL/GenBank/DDBJ whole genome shotgun (WGS) entry which is preliminary data.</text>
</comment>
<feature type="binding site" evidence="9">
    <location>
        <position position="133"/>
    </location>
    <ligand>
        <name>Zn(2+)</name>
        <dbReference type="ChEBI" id="CHEBI:29105"/>
    </ligand>
</feature>
<dbReference type="GO" id="GO:0017136">
    <property type="term" value="F:histone deacetylase activity, NAD-dependent"/>
    <property type="evidence" value="ECO:0007669"/>
    <property type="project" value="TreeGrafter"/>
</dbReference>
<proteinExistence type="inferred from homology"/>
<keyword evidence="5 9" id="KW-0479">Metal-binding</keyword>
<dbReference type="OrthoDB" id="420264at2759"/>
<evidence type="ECO:0000256" key="1">
    <source>
        <dbReference type="ARBA" id="ARBA00001947"/>
    </source>
</evidence>
<keyword evidence="13" id="KW-1185">Reference proteome</keyword>
<reference evidence="12 13" key="1">
    <citation type="submission" date="2016-10" db="EMBL/GenBank/DDBJ databases">
        <title>Genome sequence of the basidiomycete white-rot fungus Trametes pubescens.</title>
        <authorList>
            <person name="Makela M.R."/>
            <person name="Granchi Z."/>
            <person name="Peng M."/>
            <person name="De Vries R.P."/>
            <person name="Grigoriev I."/>
            <person name="Riley R."/>
            <person name="Hilden K."/>
        </authorList>
    </citation>
    <scope>NUCLEOTIDE SEQUENCE [LARGE SCALE GENOMIC DNA]</scope>
    <source>
        <strain evidence="12 13">FBCC735</strain>
    </source>
</reference>
<dbReference type="PROSITE" id="PS50305">
    <property type="entry name" value="SIRTUIN"/>
    <property type="match status" value="1"/>
</dbReference>
<keyword evidence="7" id="KW-0520">NAD</keyword>
<feature type="binding site" evidence="9">
    <location>
        <position position="136"/>
    </location>
    <ligand>
        <name>Zn(2+)</name>
        <dbReference type="ChEBI" id="CHEBI:29105"/>
    </ligand>
</feature>
<evidence type="ECO:0000313" key="13">
    <source>
        <dbReference type="Proteomes" id="UP000184267"/>
    </source>
</evidence>
<dbReference type="Gene3D" id="3.30.1600.10">
    <property type="entry name" value="SIR2/SIRT2 'Small Domain"/>
    <property type="match status" value="1"/>
</dbReference>
<evidence type="ECO:0000313" key="12">
    <source>
        <dbReference type="EMBL" id="OJT08099.1"/>
    </source>
</evidence>
<dbReference type="AlphaFoldDB" id="A0A1M2VKH3"/>
<feature type="domain" description="Deacetylase sirtuin-type" evidence="11">
    <location>
        <begin position="1"/>
        <end position="255"/>
    </location>
</feature>
<dbReference type="PANTHER" id="PTHR11085:SF6">
    <property type="entry name" value="NAD-DEPENDENT PROTEIN DEACETYLASE SIRTUIN-2"/>
    <property type="match status" value="1"/>
</dbReference>
<dbReference type="GO" id="GO:0046872">
    <property type="term" value="F:metal ion binding"/>
    <property type="evidence" value="ECO:0007669"/>
    <property type="project" value="UniProtKB-KW"/>
</dbReference>
<protein>
    <submittedName>
        <fullName evidence="12">NAD-dependent protein deacetylase hst2-1</fullName>
    </submittedName>
</protein>
<dbReference type="InterPro" id="IPR026591">
    <property type="entry name" value="Sirtuin_cat_small_dom_sf"/>
</dbReference>
<sequence length="395" mass="43503">MDDPDELLMMYDGPTKILESRDVAGIARYMESEQCKRIFVLSTIMARLNLPYPRALFERTYFRFNPIPLYTLARELHPGRYRPTPTHTFVKLLCDGGSLQMCFTENIDALERQAGIPQNRLVEFHGSFASQSCIDCKQEYDGLKMPDALEQGEAARCEACGGFVKPSVAFHGDPPPQAFTDSSPELESADLLFVIGTSLATQPFASLATMVPQSCPRVLINMDFGGDIGMRSDDVLLLGRCDDVVRDLCRELGWDETLEREWTKTELQAPTSDVMKSGEERRATIQGDNAAGPVLNGLNGDVPREDLRLDGANEFGVMGGDGEWQEQEPKSDSLTERLRTALEQSEKPSSHASSDPGTFVARSLSGEELFADTIADYPSRPVEGSAAEGERLAAA</sequence>
<comment type="subcellular location">
    <subcellularLocation>
        <location evidence="2">Mitochondrion</location>
    </subcellularLocation>
</comment>
<evidence type="ECO:0000256" key="3">
    <source>
        <dbReference type="ARBA" id="ARBA00006924"/>
    </source>
</evidence>
<name>A0A1M2VKH3_TRAPU</name>
<comment type="cofactor">
    <cofactor evidence="1">
        <name>Zn(2+)</name>
        <dbReference type="ChEBI" id="CHEBI:29105"/>
    </cofactor>
</comment>
<dbReference type="Gene3D" id="3.40.50.1220">
    <property type="entry name" value="TPP-binding domain"/>
    <property type="match status" value="1"/>
</dbReference>
<dbReference type="OMA" id="ELLMMYD"/>
<keyword evidence="8" id="KW-0496">Mitochondrion</keyword>
<dbReference type="Proteomes" id="UP000184267">
    <property type="component" value="Unassembled WGS sequence"/>
</dbReference>
<dbReference type="InterPro" id="IPR029035">
    <property type="entry name" value="DHS-like_NAD/FAD-binding_dom"/>
</dbReference>
<evidence type="ECO:0000256" key="9">
    <source>
        <dbReference type="PROSITE-ProRule" id="PRU00236"/>
    </source>
</evidence>